<keyword evidence="1" id="KW-0472">Membrane</keyword>
<dbReference type="Proteomes" id="UP000324326">
    <property type="component" value="Unassembled WGS sequence"/>
</dbReference>
<keyword evidence="1" id="KW-1133">Transmembrane helix</keyword>
<evidence type="ECO:0000313" key="2">
    <source>
        <dbReference type="EMBL" id="KAA6453442.1"/>
    </source>
</evidence>
<protein>
    <submittedName>
        <fullName evidence="2">Uncharacterized protein</fullName>
    </submittedName>
</protein>
<evidence type="ECO:0000256" key="1">
    <source>
        <dbReference type="SAM" id="Phobius"/>
    </source>
</evidence>
<organism evidence="2 3">
    <name type="scientific">Bacillus swezeyi</name>
    <dbReference type="NCBI Taxonomy" id="1925020"/>
    <lineage>
        <taxon>Bacteria</taxon>
        <taxon>Bacillati</taxon>
        <taxon>Bacillota</taxon>
        <taxon>Bacilli</taxon>
        <taxon>Bacillales</taxon>
        <taxon>Bacillaceae</taxon>
        <taxon>Bacillus</taxon>
    </lineage>
</organism>
<feature type="transmembrane region" description="Helical" evidence="1">
    <location>
        <begin position="88"/>
        <end position="108"/>
    </location>
</feature>
<keyword evidence="1" id="KW-0812">Transmembrane</keyword>
<dbReference type="AlphaFoldDB" id="A0A5M8S5J3"/>
<proteinExistence type="predicted"/>
<accession>A0A5M8S5J3</accession>
<name>A0A5M8S5J3_9BACI</name>
<evidence type="ECO:0000313" key="3">
    <source>
        <dbReference type="Proteomes" id="UP000324326"/>
    </source>
</evidence>
<comment type="caution">
    <text evidence="2">The sequence shown here is derived from an EMBL/GenBank/DDBJ whole genome shotgun (WGS) entry which is preliminary data.</text>
</comment>
<sequence length="119" mass="13434">MNQSSFTNCRHYIPLKPPCSLAEPSAGSGRLHLEAPSLRLFRLFSASFMHCLLMSPAFSSYYFCIRLLELADHMFCLAARSSEKNLNMRLFICSGYFVSCSFSCPAVYQQIVKLQSGRS</sequence>
<reference evidence="2 3" key="1">
    <citation type="submission" date="2018-08" db="EMBL/GenBank/DDBJ databases">
        <title>Bacillus phenotypic plasticity.</title>
        <authorList>
            <person name="Hurtado E."/>
        </authorList>
    </citation>
    <scope>NUCLEOTIDE SEQUENCE [LARGE SCALE GENOMIC DNA]</scope>
    <source>
        <strain evidence="2 3">427</strain>
    </source>
</reference>
<gene>
    <name evidence="2" type="ORF">DX927_04395</name>
</gene>
<dbReference type="EMBL" id="QSND01000001">
    <property type="protein sequence ID" value="KAA6453442.1"/>
    <property type="molecule type" value="Genomic_DNA"/>
</dbReference>